<dbReference type="GO" id="GO:0016887">
    <property type="term" value="F:ATP hydrolysis activity"/>
    <property type="evidence" value="ECO:0007669"/>
    <property type="project" value="InterPro"/>
</dbReference>
<dbReference type="InterPro" id="IPR003593">
    <property type="entry name" value="AAA+_ATPase"/>
</dbReference>
<proteinExistence type="predicted"/>
<dbReference type="GO" id="GO:0005524">
    <property type="term" value="F:ATP binding"/>
    <property type="evidence" value="ECO:0007669"/>
    <property type="project" value="UniProtKB-KW"/>
</dbReference>
<dbReference type="RefSeq" id="WP_304540215.1">
    <property type="nucleotide sequence ID" value="NZ_JARPTC010000001.1"/>
</dbReference>
<accession>A0AAW7Z8F4</accession>
<dbReference type="Pfam" id="PF00005">
    <property type="entry name" value="ABC_tran"/>
    <property type="match status" value="1"/>
</dbReference>
<dbReference type="SMART" id="SM00382">
    <property type="entry name" value="AAA"/>
    <property type="match status" value="1"/>
</dbReference>
<keyword evidence="1" id="KW-0547">Nucleotide-binding</keyword>
<evidence type="ECO:0000256" key="1">
    <source>
        <dbReference type="ARBA" id="ARBA00022741"/>
    </source>
</evidence>
<dbReference type="PANTHER" id="PTHR43119:SF1">
    <property type="entry name" value="ABC TRANSPORTER DOMAIN-CONTAINING PROTEIN"/>
    <property type="match status" value="1"/>
</dbReference>
<dbReference type="AlphaFoldDB" id="A0AAW7Z8F4"/>
<dbReference type="InterPro" id="IPR017871">
    <property type="entry name" value="ABC_transporter-like_CS"/>
</dbReference>
<dbReference type="SUPFAM" id="SSF52540">
    <property type="entry name" value="P-loop containing nucleoside triphosphate hydrolases"/>
    <property type="match status" value="1"/>
</dbReference>
<evidence type="ECO:0000313" key="5">
    <source>
        <dbReference type="Proteomes" id="UP001172911"/>
    </source>
</evidence>
<sequence length="217" mass="24270">MMLFRFEGITYTLGLRQERKISVSGSLNEGFALIVRGPSGAGKSTLLRVLAKLQTCLAGEAYLEEKSWQEIPVTTWRSKVHYLSQKPALFDGTVAENLARPFGILAGTKKQFDPNLAARLMKELLLPSDLWDQDARTLSGGEAARLAFIRSLLIDPMVLLLDEPTASLDEKSRCAFYEVLSRWLAQPSKAALLISHNNDFRELSQLAYLDIDSNPRR</sequence>
<dbReference type="Proteomes" id="UP001172911">
    <property type="component" value="Unassembled WGS sequence"/>
</dbReference>
<dbReference type="PANTHER" id="PTHR43119">
    <property type="entry name" value="ABC TRANSPORT PROTEIN ATP-BINDING COMPONENT-RELATED"/>
    <property type="match status" value="1"/>
</dbReference>
<dbReference type="InterPro" id="IPR003439">
    <property type="entry name" value="ABC_transporter-like_ATP-bd"/>
</dbReference>
<dbReference type="Gene3D" id="3.40.50.300">
    <property type="entry name" value="P-loop containing nucleotide triphosphate hydrolases"/>
    <property type="match status" value="1"/>
</dbReference>
<dbReference type="EMBL" id="JARPTC010000001">
    <property type="protein sequence ID" value="MDO7785653.1"/>
    <property type="molecule type" value="Genomic_DNA"/>
</dbReference>
<reference evidence="4" key="1">
    <citation type="journal article" date="2023" name="J. Hazard. Mater.">
        <title>Anaerobic biodegradation of pyrene and benzo[a]pyrene by a new sulfate-reducing Desulforamulus aquiferis strain DSA.</title>
        <authorList>
            <person name="Zhang Z."/>
            <person name="Sun J."/>
            <person name="Gong X."/>
            <person name="Wang C."/>
            <person name="Wang H."/>
        </authorList>
    </citation>
    <scope>NUCLEOTIDE SEQUENCE</scope>
    <source>
        <strain evidence="4">DSA</strain>
    </source>
</reference>
<feature type="domain" description="ABC transporter" evidence="3">
    <location>
        <begin position="4"/>
        <end position="216"/>
    </location>
</feature>
<comment type="caution">
    <text evidence="4">The sequence shown here is derived from an EMBL/GenBank/DDBJ whole genome shotgun (WGS) entry which is preliminary data.</text>
</comment>
<name>A0AAW7Z8F4_9FIRM</name>
<evidence type="ECO:0000256" key="2">
    <source>
        <dbReference type="ARBA" id="ARBA00022840"/>
    </source>
</evidence>
<keyword evidence="2 4" id="KW-0067">ATP-binding</keyword>
<evidence type="ECO:0000259" key="3">
    <source>
        <dbReference type="PROSITE" id="PS50893"/>
    </source>
</evidence>
<protein>
    <submittedName>
        <fullName evidence="4">ATP-binding cassette domain-containing protein</fullName>
    </submittedName>
</protein>
<organism evidence="4 5">
    <name type="scientific">Desulforamulus aquiferis</name>
    <dbReference type="NCBI Taxonomy" id="1397668"/>
    <lineage>
        <taxon>Bacteria</taxon>
        <taxon>Bacillati</taxon>
        <taxon>Bacillota</taxon>
        <taxon>Clostridia</taxon>
        <taxon>Eubacteriales</taxon>
        <taxon>Peptococcaceae</taxon>
        <taxon>Desulforamulus</taxon>
    </lineage>
</organism>
<reference evidence="4" key="2">
    <citation type="submission" date="2023-03" db="EMBL/GenBank/DDBJ databases">
        <authorList>
            <person name="Zhang Z."/>
        </authorList>
    </citation>
    <scope>NUCLEOTIDE SEQUENCE</scope>
    <source>
        <strain evidence="4">DSA</strain>
    </source>
</reference>
<gene>
    <name evidence="4" type="ORF">P6N53_00210</name>
</gene>
<evidence type="ECO:0000313" key="4">
    <source>
        <dbReference type="EMBL" id="MDO7785653.1"/>
    </source>
</evidence>
<dbReference type="InterPro" id="IPR027417">
    <property type="entry name" value="P-loop_NTPase"/>
</dbReference>
<keyword evidence="5" id="KW-1185">Reference proteome</keyword>
<dbReference type="PROSITE" id="PS00211">
    <property type="entry name" value="ABC_TRANSPORTER_1"/>
    <property type="match status" value="1"/>
</dbReference>
<dbReference type="PROSITE" id="PS50893">
    <property type="entry name" value="ABC_TRANSPORTER_2"/>
    <property type="match status" value="1"/>
</dbReference>